<keyword evidence="2" id="KW-0805">Transcription regulation</keyword>
<gene>
    <name evidence="8" type="primary">rpoE-3</name>
    <name evidence="9" type="ORF">GA0071312_1039</name>
    <name evidence="8" type="ORF">HLUCCO17_16545</name>
</gene>
<reference evidence="8 10" key="1">
    <citation type="submission" date="2015-09" db="EMBL/GenBank/DDBJ databases">
        <title>Identification and resolution of microdiversity through metagenomic sequencing of parallel consortia.</title>
        <authorList>
            <person name="Nelson W.C."/>
            <person name="Romine M.F."/>
            <person name="Lindemann S.R."/>
        </authorList>
    </citation>
    <scope>NUCLEOTIDE SEQUENCE [LARGE SCALE GENOMIC DNA]</scope>
    <source>
        <strain evidence="8">HL-109</strain>
    </source>
</reference>
<evidence type="ECO:0000259" key="7">
    <source>
        <dbReference type="Pfam" id="PF08281"/>
    </source>
</evidence>
<evidence type="ECO:0000256" key="3">
    <source>
        <dbReference type="ARBA" id="ARBA00023082"/>
    </source>
</evidence>
<dbReference type="Proteomes" id="UP000050497">
    <property type="component" value="Unassembled WGS sequence"/>
</dbReference>
<dbReference type="SUPFAM" id="SSF88659">
    <property type="entry name" value="Sigma3 and sigma4 domains of RNA polymerase sigma factors"/>
    <property type="match status" value="1"/>
</dbReference>
<reference evidence="9 11" key="2">
    <citation type="submission" date="2016-08" db="EMBL/GenBank/DDBJ databases">
        <authorList>
            <person name="Varghese N."/>
            <person name="Submissions Spin"/>
        </authorList>
    </citation>
    <scope>NUCLEOTIDE SEQUENCE [LARGE SCALE GENOMIC DNA]</scope>
    <source>
        <strain evidence="9 11">HL-109</strain>
    </source>
</reference>
<evidence type="ECO:0000256" key="2">
    <source>
        <dbReference type="ARBA" id="ARBA00023015"/>
    </source>
</evidence>
<keyword evidence="5" id="KW-0804">Transcription</keyword>
<dbReference type="RefSeq" id="WP_074443861.1">
    <property type="nucleotide sequence ID" value="NZ_FMBM01000001.1"/>
</dbReference>
<keyword evidence="11" id="KW-1185">Reference proteome</keyword>
<dbReference type="InterPro" id="IPR013249">
    <property type="entry name" value="RNA_pol_sigma70_r4_t2"/>
</dbReference>
<sequence length="182" mass="20109">MAHPDEEVWAGMLRDALAGDEIRYRSFLEAITPPLRRLVSVRAGGMGTAECEDILQDTLLAIHLKRHTWRVDEPVRPWLFAIARYKIVDAFRARGRRITIDIADFAETLPAPAQEDPTEAGDIARVIAHLDSRSAQIVRAIGLEGAGIAETGARLGMSEGAVRVALHRGLRKLAALRRSMLE</sequence>
<dbReference type="NCBIfam" id="NF009165">
    <property type="entry name" value="PRK12512.1"/>
    <property type="match status" value="1"/>
</dbReference>
<dbReference type="Gene3D" id="1.10.10.10">
    <property type="entry name" value="Winged helix-like DNA-binding domain superfamily/Winged helix DNA-binding domain"/>
    <property type="match status" value="1"/>
</dbReference>
<name>A0A0P7X3C2_9HYPH</name>
<dbReference type="InterPro" id="IPR013325">
    <property type="entry name" value="RNA_pol_sigma_r2"/>
</dbReference>
<evidence type="ECO:0000313" key="9">
    <source>
        <dbReference type="EMBL" id="SCC79616.1"/>
    </source>
</evidence>
<dbReference type="GO" id="GO:0006352">
    <property type="term" value="P:DNA-templated transcription initiation"/>
    <property type="evidence" value="ECO:0007669"/>
    <property type="project" value="InterPro"/>
</dbReference>
<evidence type="ECO:0000313" key="10">
    <source>
        <dbReference type="Proteomes" id="UP000050497"/>
    </source>
</evidence>
<dbReference type="PANTHER" id="PTHR43133:SF58">
    <property type="entry name" value="ECF RNA POLYMERASE SIGMA FACTOR SIGD"/>
    <property type="match status" value="1"/>
</dbReference>
<dbReference type="Proteomes" id="UP000182800">
    <property type="component" value="Unassembled WGS sequence"/>
</dbReference>
<dbReference type="InterPro" id="IPR036388">
    <property type="entry name" value="WH-like_DNA-bd_sf"/>
</dbReference>
<dbReference type="InterPro" id="IPR007627">
    <property type="entry name" value="RNA_pol_sigma70_r2"/>
</dbReference>
<dbReference type="AlphaFoldDB" id="A0A0P7X3C2"/>
<dbReference type="Pfam" id="PF04542">
    <property type="entry name" value="Sigma70_r2"/>
    <property type="match status" value="1"/>
</dbReference>
<dbReference type="EMBL" id="LJSX01000037">
    <property type="protein sequence ID" value="KPQ09012.1"/>
    <property type="molecule type" value="Genomic_DNA"/>
</dbReference>
<comment type="similarity">
    <text evidence="1">Belongs to the sigma-70 factor family. ECF subfamily.</text>
</comment>
<keyword evidence="4" id="KW-0238">DNA-binding</keyword>
<dbReference type="NCBIfam" id="TIGR02937">
    <property type="entry name" value="sigma70-ECF"/>
    <property type="match status" value="1"/>
</dbReference>
<evidence type="ECO:0000256" key="4">
    <source>
        <dbReference type="ARBA" id="ARBA00023125"/>
    </source>
</evidence>
<dbReference type="EMBL" id="FMBM01000001">
    <property type="protein sequence ID" value="SCC79616.1"/>
    <property type="molecule type" value="Genomic_DNA"/>
</dbReference>
<dbReference type="PATRIC" id="fig|1653334.4.peg.1271"/>
<feature type="domain" description="RNA polymerase sigma-70 region 2" evidence="6">
    <location>
        <begin position="49"/>
        <end position="97"/>
    </location>
</feature>
<evidence type="ECO:0000313" key="11">
    <source>
        <dbReference type="Proteomes" id="UP000182800"/>
    </source>
</evidence>
<comment type="caution">
    <text evidence="8">The sequence shown here is derived from an EMBL/GenBank/DDBJ whole genome shotgun (WGS) entry which is preliminary data.</text>
</comment>
<protein>
    <submittedName>
        <fullName evidence="8">RNA polymerase sigma-70 factor, ECF subfamily</fullName>
    </submittedName>
</protein>
<accession>A0A0P7X3C2</accession>
<dbReference type="Gene3D" id="1.10.1740.10">
    <property type="match status" value="1"/>
</dbReference>
<dbReference type="SUPFAM" id="SSF88946">
    <property type="entry name" value="Sigma2 domain of RNA polymerase sigma factors"/>
    <property type="match status" value="1"/>
</dbReference>
<organism evidence="8 10">
    <name type="scientific">Saliniramus fredricksonii</name>
    <dbReference type="NCBI Taxonomy" id="1653334"/>
    <lineage>
        <taxon>Bacteria</taxon>
        <taxon>Pseudomonadati</taxon>
        <taxon>Pseudomonadota</taxon>
        <taxon>Alphaproteobacteria</taxon>
        <taxon>Hyphomicrobiales</taxon>
        <taxon>Salinarimonadaceae</taxon>
        <taxon>Saliniramus</taxon>
    </lineage>
</organism>
<dbReference type="GO" id="GO:0016987">
    <property type="term" value="F:sigma factor activity"/>
    <property type="evidence" value="ECO:0007669"/>
    <property type="project" value="UniProtKB-KW"/>
</dbReference>
<evidence type="ECO:0000259" key="6">
    <source>
        <dbReference type="Pfam" id="PF04542"/>
    </source>
</evidence>
<dbReference type="STRING" id="1653334.GA0071312_1039"/>
<dbReference type="PANTHER" id="PTHR43133">
    <property type="entry name" value="RNA POLYMERASE ECF-TYPE SIGMA FACTO"/>
    <property type="match status" value="1"/>
</dbReference>
<proteinExistence type="inferred from homology"/>
<dbReference type="InterPro" id="IPR013324">
    <property type="entry name" value="RNA_pol_sigma_r3/r4-like"/>
</dbReference>
<evidence type="ECO:0000256" key="1">
    <source>
        <dbReference type="ARBA" id="ARBA00010641"/>
    </source>
</evidence>
<evidence type="ECO:0000313" key="8">
    <source>
        <dbReference type="EMBL" id="KPQ09012.1"/>
    </source>
</evidence>
<evidence type="ECO:0000256" key="5">
    <source>
        <dbReference type="ARBA" id="ARBA00023163"/>
    </source>
</evidence>
<dbReference type="OrthoDB" id="7041663at2"/>
<dbReference type="InterPro" id="IPR014284">
    <property type="entry name" value="RNA_pol_sigma-70_dom"/>
</dbReference>
<dbReference type="GO" id="GO:0003677">
    <property type="term" value="F:DNA binding"/>
    <property type="evidence" value="ECO:0007669"/>
    <property type="project" value="UniProtKB-KW"/>
</dbReference>
<feature type="domain" description="RNA polymerase sigma factor 70 region 4 type 2" evidence="7">
    <location>
        <begin position="122"/>
        <end position="173"/>
    </location>
</feature>
<keyword evidence="3" id="KW-0731">Sigma factor</keyword>
<dbReference type="InterPro" id="IPR039425">
    <property type="entry name" value="RNA_pol_sigma-70-like"/>
</dbReference>
<dbReference type="Pfam" id="PF08281">
    <property type="entry name" value="Sigma70_r4_2"/>
    <property type="match status" value="1"/>
</dbReference>